<proteinExistence type="predicted"/>
<evidence type="ECO:0000313" key="2">
    <source>
        <dbReference type="Proteomes" id="UP000095472"/>
    </source>
</evidence>
<sequence length="195" mass="21941">MNLALQLVKRGTTQPVLLLAPSVTAQAMNPLQQVLLQPALQAHQVLQALFQQYSNQQANFEFPVLHALGNQCSTSGEVLRFRGSQTLRYHLFEDTCWSAEAIAKAKAYDRIIAGSTWNAQVLRGYGLTNVCTALQGIDPTIFHPAPKANWFKDRFVIFSGGKLEYRKGQDIVIAAFKRFQQRHPEALLMTAWHNF</sequence>
<protein>
    <submittedName>
        <fullName evidence="1">Uncharacterized protein</fullName>
    </submittedName>
</protein>
<name>A0ACD5GTC9_9CYAN</name>
<keyword evidence="2" id="KW-1185">Reference proteome</keyword>
<gene>
    <name evidence="1" type="ORF">BH720_033600</name>
</gene>
<evidence type="ECO:0000313" key="1">
    <source>
        <dbReference type="EMBL" id="XPM63977.1"/>
    </source>
</evidence>
<accession>A0ACD5GTC9</accession>
<organism evidence="1 2">
    <name type="scientific">Desertifilum tharense IPPAS B-1220</name>
    <dbReference type="NCBI Taxonomy" id="1781255"/>
    <lineage>
        <taxon>Bacteria</taxon>
        <taxon>Bacillati</taxon>
        <taxon>Cyanobacteriota</taxon>
        <taxon>Cyanophyceae</taxon>
        <taxon>Desertifilales</taxon>
        <taxon>Desertifilaceae</taxon>
        <taxon>Desertifilum</taxon>
    </lineage>
</organism>
<reference evidence="1 2" key="1">
    <citation type="journal article" date="2016" name="Genome Announc.">
        <title>Draft Genome Sequence of the Thermotolerant Cyanobacterium Desertifilum sp. IPPAS B-1220.</title>
        <authorList>
            <person name="Mironov K.S."/>
            <person name="Sinetova M.A."/>
            <person name="Bolatkhan K."/>
            <person name="Zayadan B.K."/>
            <person name="Ustinova V.V."/>
            <person name="Kupriyanova E.V."/>
            <person name="Skrypnik A.N."/>
            <person name="Gogoleva N.E."/>
            <person name="Gogolev Y.V."/>
            <person name="Los D.A."/>
        </authorList>
    </citation>
    <scope>NUCLEOTIDE SEQUENCE [LARGE SCALE GENOMIC DNA]</scope>
    <source>
        <strain evidence="1 2">IPPAS B-1220</strain>
    </source>
</reference>
<dbReference type="Proteomes" id="UP000095472">
    <property type="component" value="Chromosome"/>
</dbReference>
<dbReference type="EMBL" id="CP182909">
    <property type="protein sequence ID" value="XPM63977.1"/>
    <property type="molecule type" value="Genomic_DNA"/>
</dbReference>